<dbReference type="GO" id="GO:1990544">
    <property type="term" value="P:mitochondrial ATP transmembrane transport"/>
    <property type="evidence" value="ECO:0007669"/>
    <property type="project" value="InterPro"/>
</dbReference>
<dbReference type="Gene3D" id="1.50.40.10">
    <property type="entry name" value="Mitochondrial carrier domain"/>
    <property type="match status" value="1"/>
</dbReference>
<dbReference type="OrthoDB" id="434783at2759"/>
<evidence type="ECO:0000256" key="11">
    <source>
        <dbReference type="RuleBase" id="RU000488"/>
    </source>
</evidence>
<dbReference type="InterPro" id="IPR023395">
    <property type="entry name" value="MCP_dom_sf"/>
</dbReference>
<comment type="subcellular location">
    <subcellularLocation>
        <location evidence="1">Mitochondrion inner membrane</location>
        <topology evidence="1">Multi-pass membrane protein</topology>
    </subcellularLocation>
</comment>
<dbReference type="InterPro" id="IPR002113">
    <property type="entry name" value="ADT_euk_type"/>
</dbReference>
<evidence type="ECO:0000256" key="10">
    <source>
        <dbReference type="PROSITE-ProRule" id="PRU00282"/>
    </source>
</evidence>
<dbReference type="PANTHER" id="PTHR46356:SF1">
    <property type="entry name" value="MITOCHONDRIAL 2-OXODICARBOXYLATE CARRIER"/>
    <property type="match status" value="1"/>
</dbReference>
<dbReference type="GO" id="GO:0140021">
    <property type="term" value="P:mitochondrial ADP transmembrane transport"/>
    <property type="evidence" value="ECO:0007669"/>
    <property type="project" value="InterPro"/>
</dbReference>
<dbReference type="PRINTS" id="PR00926">
    <property type="entry name" value="MITOCARRIER"/>
</dbReference>
<evidence type="ECO:0000256" key="4">
    <source>
        <dbReference type="ARBA" id="ARBA00022692"/>
    </source>
</evidence>
<dbReference type="GO" id="GO:0005743">
    <property type="term" value="C:mitochondrial inner membrane"/>
    <property type="evidence" value="ECO:0007669"/>
    <property type="project" value="UniProtKB-SubCell"/>
</dbReference>
<evidence type="ECO:0000256" key="6">
    <source>
        <dbReference type="ARBA" id="ARBA00022792"/>
    </source>
</evidence>
<evidence type="ECO:0000256" key="9">
    <source>
        <dbReference type="ARBA" id="ARBA00023136"/>
    </source>
</evidence>
<gene>
    <name evidence="12" type="ORF">KASA_0I01540G</name>
</gene>
<feature type="repeat" description="Solcar" evidence="10">
    <location>
        <begin position="18"/>
        <end position="108"/>
    </location>
</feature>
<dbReference type="InterPro" id="IPR051752">
    <property type="entry name" value="Mito_2-oxodicarb_carrier"/>
</dbReference>
<evidence type="ECO:0000256" key="2">
    <source>
        <dbReference type="ARBA" id="ARBA00006375"/>
    </source>
</evidence>
<dbReference type="Pfam" id="PF00153">
    <property type="entry name" value="Mito_carr"/>
    <property type="match status" value="3"/>
</dbReference>
<evidence type="ECO:0000313" key="12">
    <source>
        <dbReference type="EMBL" id="SMN22140.1"/>
    </source>
</evidence>
<dbReference type="PRINTS" id="PR00927">
    <property type="entry name" value="ADPTRNSLCASE"/>
</dbReference>
<dbReference type="InterPro" id="IPR018108">
    <property type="entry name" value="MCP_transmembrane"/>
</dbReference>
<keyword evidence="3 11" id="KW-0813">Transport</keyword>
<evidence type="ECO:0000256" key="8">
    <source>
        <dbReference type="ARBA" id="ARBA00023128"/>
    </source>
</evidence>
<keyword evidence="13" id="KW-1185">Reference proteome</keyword>
<dbReference type="AlphaFoldDB" id="A0A1X7R9K2"/>
<evidence type="ECO:0000256" key="3">
    <source>
        <dbReference type="ARBA" id="ARBA00022448"/>
    </source>
</evidence>
<dbReference type="EMBL" id="FXLY01000010">
    <property type="protein sequence ID" value="SMN22140.1"/>
    <property type="molecule type" value="Genomic_DNA"/>
</dbReference>
<proteinExistence type="inferred from homology"/>
<protein>
    <submittedName>
        <fullName evidence="12">Similar to Saccharomyces cerevisiae YPL134C ODC1 Mitochondrial inner membrane transporter</fullName>
    </submittedName>
</protein>
<name>A0A1X7R9K2_9SACH</name>
<keyword evidence="7" id="KW-1133">Transmembrane helix</keyword>
<accession>A0A1X7R9K2</accession>
<feature type="repeat" description="Solcar" evidence="10">
    <location>
        <begin position="210"/>
        <end position="305"/>
    </location>
</feature>
<dbReference type="SUPFAM" id="SSF103506">
    <property type="entry name" value="Mitochondrial carrier"/>
    <property type="match status" value="1"/>
</dbReference>
<dbReference type="InterPro" id="IPR002067">
    <property type="entry name" value="MCP"/>
</dbReference>
<keyword evidence="4 10" id="KW-0812">Transmembrane</keyword>
<dbReference type="GO" id="GO:0005471">
    <property type="term" value="F:ATP:ADP antiporter activity"/>
    <property type="evidence" value="ECO:0007669"/>
    <property type="project" value="InterPro"/>
</dbReference>
<evidence type="ECO:0000256" key="1">
    <source>
        <dbReference type="ARBA" id="ARBA00004448"/>
    </source>
</evidence>
<organism evidence="12 13">
    <name type="scientific">Maudiozyma saulgeensis</name>
    <dbReference type="NCBI Taxonomy" id="1789683"/>
    <lineage>
        <taxon>Eukaryota</taxon>
        <taxon>Fungi</taxon>
        <taxon>Dikarya</taxon>
        <taxon>Ascomycota</taxon>
        <taxon>Saccharomycotina</taxon>
        <taxon>Saccharomycetes</taxon>
        <taxon>Saccharomycetales</taxon>
        <taxon>Saccharomycetaceae</taxon>
        <taxon>Maudiozyma</taxon>
    </lineage>
</organism>
<keyword evidence="9 10" id="KW-0472">Membrane</keyword>
<feature type="repeat" description="Solcar" evidence="10">
    <location>
        <begin position="117"/>
        <end position="201"/>
    </location>
</feature>
<evidence type="ECO:0000256" key="5">
    <source>
        <dbReference type="ARBA" id="ARBA00022737"/>
    </source>
</evidence>
<dbReference type="PANTHER" id="PTHR46356">
    <property type="entry name" value="MITOCHONDRIAL 2-OXODICARBOXYLATE CARRIER"/>
    <property type="match status" value="1"/>
</dbReference>
<keyword evidence="8" id="KW-0496">Mitochondrion</keyword>
<sequence length="313" mass="34418">MSTSAPAAAIPAKKEEPLPFAYQFVAGAIAGISELAVMYPLDVVKTRMQLQSNTVSAEEKYKGLVDCVSRIVKREGFKQLYKGISSPFLMEAPKRATKFAFNEKFKTIYTDLLGNERKQTVAIISGASAGAVEASVIVPFELVKVQMQDVTCKFDSPVGVLKDIIRKDGLLGIYQGLESTVWRHAFWNAGYFGIIFQVRNSLPPVQNNNEKIRNDLIAGTIGGTMGCVLNTPFDVVKSRVQSNGNITVLEDGTILKKYNWALPSVLKIYQEEGFRALYKGFVPKIARLGPGGGILLIVFSTITDFFKEMRAAN</sequence>
<evidence type="ECO:0000256" key="7">
    <source>
        <dbReference type="ARBA" id="ARBA00022989"/>
    </source>
</evidence>
<reference evidence="12 13" key="1">
    <citation type="submission" date="2017-04" db="EMBL/GenBank/DDBJ databases">
        <authorList>
            <person name="Afonso C.L."/>
            <person name="Miller P.J."/>
            <person name="Scott M.A."/>
            <person name="Spackman E."/>
            <person name="Goraichik I."/>
            <person name="Dimitrov K.M."/>
            <person name="Suarez D.L."/>
            <person name="Swayne D.E."/>
        </authorList>
    </citation>
    <scope>NUCLEOTIDE SEQUENCE [LARGE SCALE GENOMIC DNA]</scope>
</reference>
<dbReference type="PROSITE" id="PS50920">
    <property type="entry name" value="SOLCAR"/>
    <property type="match status" value="3"/>
</dbReference>
<comment type="similarity">
    <text evidence="2 11">Belongs to the mitochondrial carrier (TC 2.A.29) family.</text>
</comment>
<keyword evidence="6" id="KW-0999">Mitochondrion inner membrane</keyword>
<dbReference type="Proteomes" id="UP000196158">
    <property type="component" value="Unassembled WGS sequence"/>
</dbReference>
<evidence type="ECO:0000313" key="13">
    <source>
        <dbReference type="Proteomes" id="UP000196158"/>
    </source>
</evidence>
<keyword evidence="5" id="KW-0677">Repeat</keyword>